<keyword evidence="4" id="KW-0949">S-adenosyl-L-methionine</keyword>
<dbReference type="InterPro" id="IPR004033">
    <property type="entry name" value="UbiE/COQ5_MeTrFase"/>
</dbReference>
<dbReference type="AlphaFoldDB" id="A0A1W1W051"/>
<evidence type="ECO:0000256" key="2">
    <source>
        <dbReference type="ARBA" id="ARBA00022603"/>
    </source>
</evidence>
<gene>
    <name evidence="5" type="ORF">SAMN00120144_1830</name>
</gene>
<dbReference type="EMBL" id="FWWW01000087">
    <property type="protein sequence ID" value="SMB98883.1"/>
    <property type="molecule type" value="Genomic_DNA"/>
</dbReference>
<evidence type="ECO:0000256" key="4">
    <source>
        <dbReference type="ARBA" id="ARBA00022691"/>
    </source>
</evidence>
<evidence type="ECO:0000256" key="3">
    <source>
        <dbReference type="ARBA" id="ARBA00022679"/>
    </source>
</evidence>
<keyword evidence="2 5" id="KW-0489">Methyltransferase</keyword>
<evidence type="ECO:0000313" key="5">
    <source>
        <dbReference type="EMBL" id="SMB98883.1"/>
    </source>
</evidence>
<dbReference type="Gene3D" id="3.40.50.150">
    <property type="entry name" value="Vaccinia Virus protein VP39"/>
    <property type="match status" value="1"/>
</dbReference>
<evidence type="ECO:0000256" key="1">
    <source>
        <dbReference type="ARBA" id="ARBA00022428"/>
    </source>
</evidence>
<dbReference type="InterPro" id="IPR029063">
    <property type="entry name" value="SAM-dependent_MTases_sf"/>
</dbReference>
<evidence type="ECO:0000313" key="6">
    <source>
        <dbReference type="Proteomes" id="UP000192266"/>
    </source>
</evidence>
<dbReference type="Pfam" id="PF01209">
    <property type="entry name" value="Ubie_methyltran"/>
    <property type="match status" value="1"/>
</dbReference>
<dbReference type="Proteomes" id="UP000192266">
    <property type="component" value="Unassembled WGS sequence"/>
</dbReference>
<dbReference type="CDD" id="cd02440">
    <property type="entry name" value="AdoMet_MTases"/>
    <property type="match status" value="1"/>
</dbReference>
<keyword evidence="6" id="KW-1185">Reference proteome</keyword>
<dbReference type="SUPFAM" id="SSF53335">
    <property type="entry name" value="S-adenosyl-L-methionine-dependent methyltransferases"/>
    <property type="match status" value="1"/>
</dbReference>
<keyword evidence="3 5" id="KW-0808">Transferase</keyword>
<accession>A0A1W1W051</accession>
<sequence length="174" mass="19092">MDTQLEQIREQQKATWNKFSPGWRKWDDFTMDWLKPMGDEIIQALGIKPTDTVLDIAAGTGEPGLTIAALTSSGKVVITDLAAGMLEVARDKARKKGITNYETVVCDVSELPFADATFDAVSCRFGFMFFPDMLLAAKEMARVLKPGGKIAPPYGAYQIKTCGLPPSWAPSRKT</sequence>
<dbReference type="PANTHER" id="PTHR43591:SF24">
    <property type="entry name" value="2-METHOXY-6-POLYPRENYL-1,4-BENZOQUINOL METHYLASE, MITOCHONDRIAL"/>
    <property type="match status" value="1"/>
</dbReference>
<organism evidence="5 6">
    <name type="scientific">Hymenobacter roseosalivarius DSM 11622</name>
    <dbReference type="NCBI Taxonomy" id="645990"/>
    <lineage>
        <taxon>Bacteria</taxon>
        <taxon>Pseudomonadati</taxon>
        <taxon>Bacteroidota</taxon>
        <taxon>Cytophagia</taxon>
        <taxon>Cytophagales</taxon>
        <taxon>Hymenobacteraceae</taxon>
        <taxon>Hymenobacter</taxon>
    </lineage>
</organism>
<dbReference type="GO" id="GO:0009234">
    <property type="term" value="P:menaquinone biosynthetic process"/>
    <property type="evidence" value="ECO:0007669"/>
    <property type="project" value="UniProtKB-KW"/>
</dbReference>
<protein>
    <submittedName>
        <fullName evidence="5">Methyltransferase type 11</fullName>
    </submittedName>
</protein>
<dbReference type="PANTHER" id="PTHR43591">
    <property type="entry name" value="METHYLTRANSFERASE"/>
    <property type="match status" value="1"/>
</dbReference>
<dbReference type="PROSITE" id="PS51608">
    <property type="entry name" value="SAM_MT_UBIE"/>
    <property type="match status" value="1"/>
</dbReference>
<dbReference type="RefSeq" id="WP_200813945.1">
    <property type="nucleotide sequence ID" value="NZ_FWWW01000087.1"/>
</dbReference>
<dbReference type="GO" id="GO:0032259">
    <property type="term" value="P:methylation"/>
    <property type="evidence" value="ECO:0007669"/>
    <property type="project" value="UniProtKB-KW"/>
</dbReference>
<reference evidence="5 6" key="1">
    <citation type="submission" date="2017-04" db="EMBL/GenBank/DDBJ databases">
        <authorList>
            <person name="Afonso C.L."/>
            <person name="Miller P.J."/>
            <person name="Scott M.A."/>
            <person name="Spackman E."/>
            <person name="Goraichik I."/>
            <person name="Dimitrov K.M."/>
            <person name="Suarez D.L."/>
            <person name="Swayne D.E."/>
        </authorList>
    </citation>
    <scope>NUCLEOTIDE SEQUENCE [LARGE SCALE GENOMIC DNA]</scope>
    <source>
        <strain evidence="5 6">DSM 11622</strain>
    </source>
</reference>
<keyword evidence="1" id="KW-0474">Menaquinone biosynthesis</keyword>
<proteinExistence type="predicted"/>
<name>A0A1W1W051_9BACT</name>
<dbReference type="STRING" id="645990.SAMN00120144_1830"/>
<dbReference type="GO" id="GO:0008168">
    <property type="term" value="F:methyltransferase activity"/>
    <property type="evidence" value="ECO:0007669"/>
    <property type="project" value="UniProtKB-KW"/>
</dbReference>